<dbReference type="RefSeq" id="XP_025364101.1">
    <property type="nucleotide sequence ID" value="XM_025509033.1"/>
</dbReference>
<feature type="compositionally biased region" description="Polar residues" evidence="8">
    <location>
        <begin position="544"/>
        <end position="554"/>
    </location>
</feature>
<evidence type="ECO:0000256" key="7">
    <source>
        <dbReference type="PROSITE-ProRule" id="PRU00042"/>
    </source>
</evidence>
<feature type="region of interest" description="Disordered" evidence="8">
    <location>
        <begin position="1"/>
        <end position="38"/>
    </location>
</feature>
<feature type="region of interest" description="Disordered" evidence="8">
    <location>
        <begin position="696"/>
        <end position="768"/>
    </location>
</feature>
<dbReference type="PROSITE" id="PS50157">
    <property type="entry name" value="ZINC_FINGER_C2H2_2"/>
    <property type="match status" value="2"/>
</dbReference>
<dbReference type="STRING" id="1569628.A0A316UW27"/>
<feature type="region of interest" description="Disordered" evidence="8">
    <location>
        <begin position="322"/>
        <end position="362"/>
    </location>
</feature>
<dbReference type="GO" id="GO:0000981">
    <property type="term" value="F:DNA-binding transcription factor activity, RNA polymerase II-specific"/>
    <property type="evidence" value="ECO:0007669"/>
    <property type="project" value="TreeGrafter"/>
</dbReference>
<feature type="compositionally biased region" description="Low complexity" evidence="8">
    <location>
        <begin position="28"/>
        <end position="38"/>
    </location>
</feature>
<dbReference type="Pfam" id="PF00096">
    <property type="entry name" value="zf-C2H2"/>
    <property type="match status" value="1"/>
</dbReference>
<dbReference type="AlphaFoldDB" id="A0A316UW27"/>
<dbReference type="PANTHER" id="PTHR45718:SF4">
    <property type="entry name" value="TRANSCRIPTIONAL ACTIVATOR CUBITUS INTERRUPTUS"/>
    <property type="match status" value="1"/>
</dbReference>
<keyword evidence="2" id="KW-0479">Metal-binding</keyword>
<feature type="region of interest" description="Disordered" evidence="8">
    <location>
        <begin position="446"/>
        <end position="629"/>
    </location>
</feature>
<dbReference type="PANTHER" id="PTHR45718">
    <property type="entry name" value="TRANSCRIPTIONAL ACTIVATOR CUBITUS INTERRUPTUS"/>
    <property type="match status" value="1"/>
</dbReference>
<evidence type="ECO:0000256" key="8">
    <source>
        <dbReference type="SAM" id="MobiDB-lite"/>
    </source>
</evidence>
<organism evidence="10 11">
    <name type="scientific">Jaminaea rosea</name>
    <dbReference type="NCBI Taxonomy" id="1569628"/>
    <lineage>
        <taxon>Eukaryota</taxon>
        <taxon>Fungi</taxon>
        <taxon>Dikarya</taxon>
        <taxon>Basidiomycota</taxon>
        <taxon>Ustilaginomycotina</taxon>
        <taxon>Exobasidiomycetes</taxon>
        <taxon>Microstromatales</taxon>
        <taxon>Microstromatales incertae sedis</taxon>
        <taxon>Jaminaea</taxon>
    </lineage>
</organism>
<keyword evidence="4 7" id="KW-0863">Zinc-finger</keyword>
<evidence type="ECO:0000256" key="1">
    <source>
        <dbReference type="ARBA" id="ARBA00004123"/>
    </source>
</evidence>
<dbReference type="SMART" id="SM00355">
    <property type="entry name" value="ZnF_C2H2"/>
    <property type="match status" value="3"/>
</dbReference>
<dbReference type="Pfam" id="PF23561">
    <property type="entry name" value="zf-C2H2_15"/>
    <property type="match status" value="1"/>
</dbReference>
<dbReference type="InterPro" id="IPR056436">
    <property type="entry name" value="Znf-C2H2_ZIC1-5/GLI1-3-like"/>
</dbReference>
<feature type="compositionally biased region" description="Basic and acidic residues" evidence="8">
    <location>
        <begin position="722"/>
        <end position="732"/>
    </location>
</feature>
<evidence type="ECO:0000256" key="6">
    <source>
        <dbReference type="ARBA" id="ARBA00023242"/>
    </source>
</evidence>
<dbReference type="InterPro" id="IPR013087">
    <property type="entry name" value="Znf_C2H2_type"/>
</dbReference>
<dbReference type="GO" id="GO:0005634">
    <property type="term" value="C:nucleus"/>
    <property type="evidence" value="ECO:0007669"/>
    <property type="project" value="UniProtKB-SubCell"/>
</dbReference>
<evidence type="ECO:0000256" key="2">
    <source>
        <dbReference type="ARBA" id="ARBA00022723"/>
    </source>
</evidence>
<sequence length="768" mass="80686">MPRAKRKSTGVKVESEAADPILQHHDPSSSSSATTSNLDATASHLAGYYVPAVAPSDVSTSGDEDDEAWMTNDASGEQDATGPTNQHQQHGGAQSDDDDDDEGAGGAASSGAKNKKEATCRWNDCGHIFADMIKFIDHLHNTHVGTTRNKYACEWTGCSRRGKPQTSRFALLSHLRSHTGEKPFTCPRPDCDKSFTRSDALSKHMRVQHDIMPAPARGGRISAAAMAERAAAEKAAAEGRSLPPASGAGAGTRSSTRRSAMAASGSTDATTSLDEELLGLAGDLPSSSHSSSSMSTAAQIAANAEAMPGDKLHWSYEAMFPPDESSEAQQQQQLQQQQAGAQPGSSAGQPQPNTGSSGFTDEELGIERYSSIRRRIPLSWVDGTLEDWNPTVGASAVAVDPASRPELQYPHDDQEAEAEANLVLERGRKAWVMEMSRRQAEEFKQAGGSGGAFMGKGQTPAKKQADGNAAAGPSTAGAFYDSDSDMSDVSGPTQEPAAATAPASIPADSTTTAEVPNSGRPKRQIRPPAGRHLDETSGAGGDTSVGNASLNSMQVDEDPTAAGVGRARTLEEESVLSSAPSSPTAHAISSFDASATTAPASAAPHHLSRRQAAPARTTGPFSSSSSSSGPLLSTLIRAHLIESSKLSLAQAENKRLVTDLESSLHELRDLMWEKKRVLEAVLEIELGADVKAIFEPGAEEQQEEEHATHQEEGMGMGMEMDPNQHEGHHHDMSSYGDSASAVAAAAAALQQQAAHQHAYPPQHHGQAV</sequence>
<feature type="compositionally biased region" description="Low complexity" evidence="8">
    <location>
        <begin position="593"/>
        <end position="605"/>
    </location>
</feature>
<evidence type="ECO:0000313" key="11">
    <source>
        <dbReference type="Proteomes" id="UP000245884"/>
    </source>
</evidence>
<accession>A0A316UW27</accession>
<proteinExistence type="predicted"/>
<keyword evidence="11" id="KW-1185">Reference proteome</keyword>
<evidence type="ECO:0000256" key="4">
    <source>
        <dbReference type="ARBA" id="ARBA00022771"/>
    </source>
</evidence>
<gene>
    <name evidence="10" type="ORF">BDZ90DRAFT_277760</name>
</gene>
<comment type="subcellular location">
    <subcellularLocation>
        <location evidence="1">Nucleus</location>
    </subcellularLocation>
</comment>
<dbReference type="InterPro" id="IPR036236">
    <property type="entry name" value="Znf_C2H2_sf"/>
</dbReference>
<dbReference type="Gene3D" id="3.30.160.60">
    <property type="entry name" value="Classic Zinc Finger"/>
    <property type="match status" value="2"/>
</dbReference>
<dbReference type="FunFam" id="3.30.160.60:FF:000201">
    <property type="entry name" value="C2H2 finger domain protein (Gli3)"/>
    <property type="match status" value="1"/>
</dbReference>
<feature type="compositionally biased region" description="Low complexity" evidence="8">
    <location>
        <begin position="492"/>
        <end position="513"/>
    </location>
</feature>
<evidence type="ECO:0000256" key="5">
    <source>
        <dbReference type="ARBA" id="ARBA00022833"/>
    </source>
</evidence>
<dbReference type="InterPro" id="IPR043359">
    <property type="entry name" value="GLI-like"/>
</dbReference>
<feature type="region of interest" description="Disordered" evidence="8">
    <location>
        <begin position="54"/>
        <end position="116"/>
    </location>
</feature>
<evidence type="ECO:0000256" key="3">
    <source>
        <dbReference type="ARBA" id="ARBA00022737"/>
    </source>
</evidence>
<keyword evidence="6" id="KW-0539">Nucleus</keyword>
<feature type="compositionally biased region" description="Low complexity" evidence="8">
    <location>
        <begin position="327"/>
        <end position="352"/>
    </location>
</feature>
<feature type="domain" description="C2H2-type" evidence="9">
    <location>
        <begin position="184"/>
        <end position="209"/>
    </location>
</feature>
<protein>
    <recommendedName>
        <fullName evidence="9">C2H2-type domain-containing protein</fullName>
    </recommendedName>
</protein>
<feature type="domain" description="C2H2-type" evidence="9">
    <location>
        <begin position="151"/>
        <end position="183"/>
    </location>
</feature>
<feature type="compositionally biased region" description="Low complexity" evidence="8">
    <location>
        <begin position="739"/>
        <end position="768"/>
    </location>
</feature>
<feature type="compositionally biased region" description="Low complexity" evidence="8">
    <location>
        <begin position="245"/>
        <end position="267"/>
    </location>
</feature>
<name>A0A316UW27_9BASI</name>
<evidence type="ECO:0000259" key="9">
    <source>
        <dbReference type="PROSITE" id="PS50157"/>
    </source>
</evidence>
<reference evidence="10 11" key="1">
    <citation type="journal article" date="2018" name="Mol. Biol. Evol.">
        <title>Broad Genomic Sampling Reveals a Smut Pathogenic Ancestry of the Fungal Clade Ustilaginomycotina.</title>
        <authorList>
            <person name="Kijpornyongpan T."/>
            <person name="Mondo S.J."/>
            <person name="Barry K."/>
            <person name="Sandor L."/>
            <person name="Lee J."/>
            <person name="Lipzen A."/>
            <person name="Pangilinan J."/>
            <person name="LaButti K."/>
            <person name="Hainaut M."/>
            <person name="Henrissat B."/>
            <person name="Grigoriev I.V."/>
            <person name="Spatafora J.W."/>
            <person name="Aime M.C."/>
        </authorList>
    </citation>
    <scope>NUCLEOTIDE SEQUENCE [LARGE SCALE GENOMIC DNA]</scope>
    <source>
        <strain evidence="10 11">MCA 5214</strain>
    </source>
</reference>
<keyword evidence="5" id="KW-0862">Zinc</keyword>
<dbReference type="GeneID" id="37030856"/>
<dbReference type="GO" id="GO:0008270">
    <property type="term" value="F:zinc ion binding"/>
    <property type="evidence" value="ECO:0007669"/>
    <property type="project" value="UniProtKB-KW"/>
</dbReference>
<keyword evidence="3" id="KW-0677">Repeat</keyword>
<dbReference type="Proteomes" id="UP000245884">
    <property type="component" value="Unassembled WGS sequence"/>
</dbReference>
<feature type="compositionally biased region" description="Polar residues" evidence="8">
    <location>
        <begin position="575"/>
        <end position="584"/>
    </location>
</feature>
<dbReference type="PROSITE" id="PS00028">
    <property type="entry name" value="ZINC_FINGER_C2H2_1"/>
    <property type="match status" value="2"/>
</dbReference>
<dbReference type="SUPFAM" id="SSF57667">
    <property type="entry name" value="beta-beta-alpha zinc fingers"/>
    <property type="match status" value="2"/>
</dbReference>
<dbReference type="FunFam" id="3.30.160.60:FF:000031">
    <property type="entry name" value="GLI family zinc finger 3"/>
    <property type="match status" value="1"/>
</dbReference>
<evidence type="ECO:0000313" key="10">
    <source>
        <dbReference type="EMBL" id="PWN29489.1"/>
    </source>
</evidence>
<dbReference type="OrthoDB" id="3437960at2759"/>
<dbReference type="GO" id="GO:0000978">
    <property type="term" value="F:RNA polymerase II cis-regulatory region sequence-specific DNA binding"/>
    <property type="evidence" value="ECO:0007669"/>
    <property type="project" value="TreeGrafter"/>
</dbReference>
<feature type="region of interest" description="Disordered" evidence="8">
    <location>
        <begin position="232"/>
        <end position="270"/>
    </location>
</feature>
<dbReference type="EMBL" id="KZ819663">
    <property type="protein sequence ID" value="PWN29489.1"/>
    <property type="molecule type" value="Genomic_DNA"/>
</dbReference>